<dbReference type="AlphaFoldDB" id="A0A9D1XFG4"/>
<reference evidence="6" key="1">
    <citation type="journal article" date="2021" name="PeerJ">
        <title>Extensive microbial diversity within the chicken gut microbiome revealed by metagenomics and culture.</title>
        <authorList>
            <person name="Gilroy R."/>
            <person name="Ravi A."/>
            <person name="Getino M."/>
            <person name="Pursley I."/>
            <person name="Horton D.L."/>
            <person name="Alikhan N.F."/>
            <person name="Baker D."/>
            <person name="Gharbi K."/>
            <person name="Hall N."/>
            <person name="Watson M."/>
            <person name="Adriaenssens E.M."/>
            <person name="Foster-Nyarko E."/>
            <person name="Jarju S."/>
            <person name="Secka A."/>
            <person name="Antonio M."/>
            <person name="Oren A."/>
            <person name="Chaudhuri R.R."/>
            <person name="La Ragione R."/>
            <person name="Hildebrand F."/>
            <person name="Pallen M.J."/>
        </authorList>
    </citation>
    <scope>NUCLEOTIDE SEQUENCE</scope>
    <source>
        <strain evidence="6">CHK183-1962</strain>
    </source>
</reference>
<dbReference type="EMBL" id="DXEK01000088">
    <property type="protein sequence ID" value="HIX77015.1"/>
    <property type="molecule type" value="Genomic_DNA"/>
</dbReference>
<keyword evidence="3 5" id="KW-1133">Transmembrane helix</keyword>
<keyword evidence="2 5" id="KW-0812">Transmembrane</keyword>
<comment type="caution">
    <text evidence="6">The sequence shown here is derived from an EMBL/GenBank/DDBJ whole genome shotgun (WGS) entry which is preliminary data.</text>
</comment>
<evidence type="ECO:0000313" key="7">
    <source>
        <dbReference type="Proteomes" id="UP000886890"/>
    </source>
</evidence>
<name>A0A9D1XFG4_9FIRM</name>
<keyword evidence="4 5" id="KW-0472">Membrane</keyword>
<feature type="transmembrane region" description="Helical" evidence="5">
    <location>
        <begin position="126"/>
        <end position="148"/>
    </location>
</feature>
<evidence type="ECO:0000256" key="4">
    <source>
        <dbReference type="ARBA" id="ARBA00023136"/>
    </source>
</evidence>
<evidence type="ECO:0000256" key="5">
    <source>
        <dbReference type="SAM" id="Phobius"/>
    </source>
</evidence>
<proteinExistence type="predicted"/>
<feature type="transmembrane region" description="Helical" evidence="5">
    <location>
        <begin position="21"/>
        <end position="45"/>
    </location>
</feature>
<evidence type="ECO:0008006" key="8">
    <source>
        <dbReference type="Google" id="ProtNLM"/>
    </source>
</evidence>
<dbReference type="Proteomes" id="UP000886890">
    <property type="component" value="Unassembled WGS sequence"/>
</dbReference>
<organism evidence="6 7">
    <name type="scientific">Candidatus Fusicatenibacter merdavium</name>
    <dbReference type="NCBI Taxonomy" id="2838600"/>
    <lineage>
        <taxon>Bacteria</taxon>
        <taxon>Bacillati</taxon>
        <taxon>Bacillota</taxon>
        <taxon>Clostridia</taxon>
        <taxon>Lachnospirales</taxon>
        <taxon>Lachnospiraceae</taxon>
        <taxon>Fusicatenibacter</taxon>
    </lineage>
</organism>
<feature type="transmembrane region" description="Helical" evidence="5">
    <location>
        <begin position="99"/>
        <end position="120"/>
    </location>
</feature>
<evidence type="ECO:0000256" key="2">
    <source>
        <dbReference type="ARBA" id="ARBA00022692"/>
    </source>
</evidence>
<feature type="transmembrane region" description="Helical" evidence="5">
    <location>
        <begin position="190"/>
        <end position="208"/>
    </location>
</feature>
<evidence type="ECO:0000313" key="6">
    <source>
        <dbReference type="EMBL" id="HIX77015.1"/>
    </source>
</evidence>
<gene>
    <name evidence="6" type="ORF">H9734_05390</name>
</gene>
<protein>
    <recommendedName>
        <fullName evidence="8">Peptidase S54 rhomboid domain-containing protein</fullName>
    </recommendedName>
</protein>
<accession>A0A9D1XFG4</accession>
<feature type="transmembrane region" description="Helical" evidence="5">
    <location>
        <begin position="155"/>
        <end position="178"/>
    </location>
</feature>
<dbReference type="GO" id="GO:0016020">
    <property type="term" value="C:membrane"/>
    <property type="evidence" value="ECO:0007669"/>
    <property type="project" value="UniProtKB-SubCell"/>
</dbReference>
<dbReference type="SUPFAM" id="SSF144091">
    <property type="entry name" value="Rhomboid-like"/>
    <property type="match status" value="1"/>
</dbReference>
<dbReference type="InterPro" id="IPR035952">
    <property type="entry name" value="Rhomboid-like_sf"/>
</dbReference>
<comment type="subcellular location">
    <subcellularLocation>
        <location evidence="1">Membrane</location>
        <topology evidence="1">Multi-pass membrane protein</topology>
    </subcellularLocation>
</comment>
<evidence type="ECO:0000256" key="1">
    <source>
        <dbReference type="ARBA" id="ARBA00004141"/>
    </source>
</evidence>
<reference evidence="6" key="2">
    <citation type="submission" date="2021-04" db="EMBL/GenBank/DDBJ databases">
        <authorList>
            <person name="Gilroy R."/>
        </authorList>
    </citation>
    <scope>NUCLEOTIDE SEQUENCE</scope>
    <source>
        <strain evidence="6">CHK183-1962</strain>
    </source>
</reference>
<sequence length="281" mass="33061">MNFLNKLERKFGKYAIPHLTRYIIITYVIGYILYYAFSSQALMYLTLDPYQIVFHGQIWRLVSWLLIPPSSFNIFTVVMLVFYYSIGTSLEQAWGDFRYNVYIFFGILMTIVGAFLLFVFTGFSYFGFYAMSFSTYYISLSIFLGFAMSFPNMQVMLYFLIPVKMKYMAILYAVIVAIDFFRGNLVTKVAIVFSLASAIIFFFATRNYKRYNPRERKRKNDFRKAMSRGSAQNYANGAKHKCTVCGRTELDDPNLEFRYCSKCNGNYEYCQDHLFTHQHIK</sequence>
<feature type="transmembrane region" description="Helical" evidence="5">
    <location>
        <begin position="65"/>
        <end position="87"/>
    </location>
</feature>
<dbReference type="Gene3D" id="1.20.1540.10">
    <property type="entry name" value="Rhomboid-like"/>
    <property type="match status" value="1"/>
</dbReference>
<evidence type="ECO:0000256" key="3">
    <source>
        <dbReference type="ARBA" id="ARBA00022989"/>
    </source>
</evidence>